<evidence type="ECO:0000313" key="1">
    <source>
        <dbReference type="EMBL" id="CAG9334494.1"/>
    </source>
</evidence>
<keyword evidence="2" id="KW-1185">Reference proteome</keyword>
<dbReference type="Proteomes" id="UP001162131">
    <property type="component" value="Unassembled WGS sequence"/>
</dbReference>
<dbReference type="AlphaFoldDB" id="A0AAU9K8E4"/>
<gene>
    <name evidence="1" type="ORF">BSTOLATCC_MIC61308</name>
</gene>
<comment type="caution">
    <text evidence="1">The sequence shown here is derived from an EMBL/GenBank/DDBJ whole genome shotgun (WGS) entry which is preliminary data.</text>
</comment>
<name>A0AAU9K8E4_9CILI</name>
<proteinExistence type="predicted"/>
<accession>A0AAU9K8E4</accession>
<organism evidence="1 2">
    <name type="scientific">Blepharisma stoltei</name>
    <dbReference type="NCBI Taxonomy" id="1481888"/>
    <lineage>
        <taxon>Eukaryota</taxon>
        <taxon>Sar</taxon>
        <taxon>Alveolata</taxon>
        <taxon>Ciliophora</taxon>
        <taxon>Postciliodesmatophora</taxon>
        <taxon>Heterotrichea</taxon>
        <taxon>Heterotrichida</taxon>
        <taxon>Blepharismidae</taxon>
        <taxon>Blepharisma</taxon>
    </lineage>
</organism>
<sequence>MNSFAKQVIPFVCGASPSPFLELDFTSREKKARSLKRETQQILYSAIGKLSSVKPEVTPWAPSFSFCLESTEDPYFEFFGWQLTMAKKVAHSWAVEVSSFVPKHIGYD</sequence>
<reference evidence="1" key="1">
    <citation type="submission" date="2021-09" db="EMBL/GenBank/DDBJ databases">
        <authorList>
            <consortium name="AG Swart"/>
            <person name="Singh M."/>
            <person name="Singh A."/>
            <person name="Seah K."/>
            <person name="Emmerich C."/>
        </authorList>
    </citation>
    <scope>NUCLEOTIDE SEQUENCE</scope>
    <source>
        <strain evidence="1">ATCC30299</strain>
    </source>
</reference>
<evidence type="ECO:0000313" key="2">
    <source>
        <dbReference type="Proteomes" id="UP001162131"/>
    </source>
</evidence>
<dbReference type="EMBL" id="CAJZBQ010000058">
    <property type="protein sequence ID" value="CAG9334494.1"/>
    <property type="molecule type" value="Genomic_DNA"/>
</dbReference>
<protein>
    <submittedName>
        <fullName evidence="1">Uncharacterized protein</fullName>
    </submittedName>
</protein>